<evidence type="ECO:0000256" key="15">
    <source>
        <dbReference type="SAM" id="Phobius"/>
    </source>
</evidence>
<keyword evidence="3 18" id="KW-0121">Carboxypeptidase</keyword>
<feature type="region of interest" description="Disordered" evidence="14">
    <location>
        <begin position="1"/>
        <end position="29"/>
    </location>
</feature>
<dbReference type="GO" id="GO:0009002">
    <property type="term" value="F:serine-type D-Ala-D-Ala carboxypeptidase activity"/>
    <property type="evidence" value="ECO:0007669"/>
    <property type="project" value="UniProtKB-EC"/>
</dbReference>
<dbReference type="PANTHER" id="PTHR32282">
    <property type="entry name" value="BINDING PROTEIN TRANSPEPTIDASE, PUTATIVE-RELATED"/>
    <property type="match status" value="1"/>
</dbReference>
<feature type="region of interest" description="Disordered" evidence="14">
    <location>
        <begin position="670"/>
        <end position="782"/>
    </location>
</feature>
<evidence type="ECO:0000256" key="7">
    <source>
        <dbReference type="ARBA" id="ARBA00022801"/>
    </source>
</evidence>
<dbReference type="Pfam" id="PF00912">
    <property type="entry name" value="Transgly"/>
    <property type="match status" value="1"/>
</dbReference>
<dbReference type="GO" id="GO:0006508">
    <property type="term" value="P:proteolysis"/>
    <property type="evidence" value="ECO:0007669"/>
    <property type="project" value="UniProtKB-KW"/>
</dbReference>
<evidence type="ECO:0000256" key="5">
    <source>
        <dbReference type="ARBA" id="ARBA00022676"/>
    </source>
</evidence>
<keyword evidence="5" id="KW-0328">Glycosyltransferase</keyword>
<evidence type="ECO:0000259" key="17">
    <source>
        <dbReference type="Pfam" id="PF00912"/>
    </source>
</evidence>
<dbReference type="EMBL" id="JACHWR010000020">
    <property type="protein sequence ID" value="MBB3045718.1"/>
    <property type="molecule type" value="Genomic_DNA"/>
</dbReference>
<keyword evidence="15" id="KW-1133">Transmembrane helix</keyword>
<feature type="compositionally biased region" description="Pro residues" evidence="14">
    <location>
        <begin position="724"/>
        <end position="735"/>
    </location>
</feature>
<organism evidence="18 19">
    <name type="scientific">Nocardioides soli</name>
    <dbReference type="NCBI Taxonomy" id="1036020"/>
    <lineage>
        <taxon>Bacteria</taxon>
        <taxon>Bacillati</taxon>
        <taxon>Actinomycetota</taxon>
        <taxon>Actinomycetes</taxon>
        <taxon>Propionibacteriales</taxon>
        <taxon>Nocardioidaceae</taxon>
        <taxon>Nocardioides</taxon>
    </lineage>
</organism>
<evidence type="ECO:0000256" key="12">
    <source>
        <dbReference type="ARBA" id="ARBA00034000"/>
    </source>
</evidence>
<evidence type="ECO:0000256" key="1">
    <source>
        <dbReference type="ARBA" id="ARBA00007090"/>
    </source>
</evidence>
<dbReference type="InterPro" id="IPR036950">
    <property type="entry name" value="PBP_transglycosylase"/>
</dbReference>
<feature type="domain" description="Glycosyl transferase family 51" evidence="17">
    <location>
        <begin position="88"/>
        <end position="260"/>
    </location>
</feature>
<evidence type="ECO:0000256" key="2">
    <source>
        <dbReference type="ARBA" id="ARBA00007739"/>
    </source>
</evidence>
<evidence type="ECO:0000256" key="10">
    <source>
        <dbReference type="ARBA" id="ARBA00023268"/>
    </source>
</evidence>
<name>A0A7W4W220_9ACTN</name>
<comment type="catalytic activity">
    <reaction evidence="12">
        <text>Preferential cleavage: (Ac)2-L-Lys-D-Ala-|-D-Ala. Also transpeptidation of peptidyl-alanyl moieties that are N-acyl substituents of D-alanine.</text>
        <dbReference type="EC" id="3.4.16.4"/>
    </reaction>
</comment>
<dbReference type="InterPro" id="IPR050396">
    <property type="entry name" value="Glycosyltr_51/Transpeptidase"/>
</dbReference>
<feature type="compositionally biased region" description="Basic residues" evidence="14">
    <location>
        <begin position="771"/>
        <end position="782"/>
    </location>
</feature>
<dbReference type="GO" id="GO:0071555">
    <property type="term" value="P:cell wall organization"/>
    <property type="evidence" value="ECO:0007669"/>
    <property type="project" value="UniProtKB-KW"/>
</dbReference>
<protein>
    <submittedName>
        <fullName evidence="18">Membrane peptidoglycan carboxypeptidase</fullName>
    </submittedName>
</protein>
<evidence type="ECO:0000256" key="8">
    <source>
        <dbReference type="ARBA" id="ARBA00022960"/>
    </source>
</evidence>
<dbReference type="Proteomes" id="UP000589626">
    <property type="component" value="Unassembled WGS sequence"/>
</dbReference>
<evidence type="ECO:0000259" key="16">
    <source>
        <dbReference type="Pfam" id="PF00905"/>
    </source>
</evidence>
<keyword evidence="4" id="KW-0645">Protease</keyword>
<keyword evidence="6" id="KW-0808">Transferase</keyword>
<feature type="compositionally biased region" description="Pro residues" evidence="14">
    <location>
        <begin position="744"/>
        <end position="753"/>
    </location>
</feature>
<dbReference type="SUPFAM" id="SSF56601">
    <property type="entry name" value="beta-lactamase/transpeptidase-like"/>
    <property type="match status" value="1"/>
</dbReference>
<comment type="similarity">
    <text evidence="2">In the N-terminal section; belongs to the glycosyltransferase 51 family.</text>
</comment>
<dbReference type="SUPFAM" id="SSF53955">
    <property type="entry name" value="Lysozyme-like"/>
    <property type="match status" value="1"/>
</dbReference>
<keyword evidence="15" id="KW-0472">Membrane</keyword>
<evidence type="ECO:0000256" key="3">
    <source>
        <dbReference type="ARBA" id="ARBA00022645"/>
    </source>
</evidence>
<evidence type="ECO:0000256" key="13">
    <source>
        <dbReference type="ARBA" id="ARBA00049902"/>
    </source>
</evidence>
<proteinExistence type="inferred from homology"/>
<evidence type="ECO:0000256" key="11">
    <source>
        <dbReference type="ARBA" id="ARBA00023316"/>
    </source>
</evidence>
<evidence type="ECO:0000256" key="4">
    <source>
        <dbReference type="ARBA" id="ARBA00022670"/>
    </source>
</evidence>
<feature type="compositionally biased region" description="Basic and acidic residues" evidence="14">
    <location>
        <begin position="699"/>
        <end position="713"/>
    </location>
</feature>
<dbReference type="InterPro" id="IPR012338">
    <property type="entry name" value="Beta-lactam/transpept-like"/>
</dbReference>
<evidence type="ECO:0000313" key="18">
    <source>
        <dbReference type="EMBL" id="MBB3045718.1"/>
    </source>
</evidence>
<dbReference type="GO" id="GO:0008658">
    <property type="term" value="F:penicillin binding"/>
    <property type="evidence" value="ECO:0007669"/>
    <property type="project" value="InterPro"/>
</dbReference>
<keyword evidence="15" id="KW-0812">Transmembrane</keyword>
<dbReference type="GO" id="GO:0009252">
    <property type="term" value="P:peptidoglycan biosynthetic process"/>
    <property type="evidence" value="ECO:0007669"/>
    <property type="project" value="UniProtKB-KW"/>
</dbReference>
<feature type="domain" description="Penicillin-binding protein transpeptidase" evidence="16">
    <location>
        <begin position="359"/>
        <end position="646"/>
    </location>
</feature>
<keyword evidence="19" id="KW-1185">Reference proteome</keyword>
<dbReference type="GO" id="GO:0030288">
    <property type="term" value="C:outer membrane-bounded periplasmic space"/>
    <property type="evidence" value="ECO:0007669"/>
    <property type="project" value="TreeGrafter"/>
</dbReference>
<dbReference type="InterPro" id="IPR001460">
    <property type="entry name" value="PCN-bd_Tpept"/>
</dbReference>
<keyword evidence="8" id="KW-0133">Cell shape</keyword>
<dbReference type="RefSeq" id="WP_183595671.1">
    <property type="nucleotide sequence ID" value="NZ_JACHWR010000020.1"/>
</dbReference>
<sequence length="782" mass="84175">MSGKRRAAGPAQSSAPAKKGAATKRPRTRKQRVWRVAKWFLIVGLVCSLVAVGGFIYAYQTTDIPDPNEDFETQTSFVYYSDGQTEVGSYATQNRQSIPLDQMPQNLQDAVVAAENRSFWSDNGIDPKGILRAAFSNAKGNATQGASTITQQYVKILYLTQERSYQRKLKEAILSLKLQREMSKEQILEGYLNTIYFGRGAYGVQAASEAYFAKDAKDLSLRECAVLASVLNNPSSFDPANGKASKESLKERYRYVLGGMADADDVSAEKAEKAARRLPKFPKIQAESRYGGQKGHMLSMVRSELKDLGFDDEQIDGGGLRVTTTFTKKAMDAAAAGAREQRPEGPEFSEKNLHVAVASVEPGTGAVRGFYGGQDYLQSQINWAVTGGMVGSTFKPFAVAAALKEGFSLKDTFDGNSPFYYNEQGTGARVRNEGYGSDGLGTDYGSRVSLLRGTEDSINTVFADLTVSMPDGPEKIMQTAEDLGIPNWNKNQAGYDNLDNSPGLEPVSGIALGSATIAPINMANAYGTIANGGRAAKAHVVQKVVSKSGEVLYQFKQSTKRAVDEDVAADTSYAMQQVVSVGTGTAARALGRPAAGKTGTATNSDDDVASAWFVGYTPQLATAVMYVRGKGQEQLDGWLPEYFGGSYPARTWTDVMGRALEGTEVEYFPEPAYLDGDAPDDGHEPYTPPPKPTKKPKPSKSDKPTKKPDKPTETPDPTDTPTIPDTPPTMPPPTTCDPAVGCPPEQPVPPTPTDPAATVAVPPTPPAARQVAHRTEHRVRRG</sequence>
<evidence type="ECO:0000256" key="9">
    <source>
        <dbReference type="ARBA" id="ARBA00022984"/>
    </source>
</evidence>
<evidence type="ECO:0000256" key="14">
    <source>
        <dbReference type="SAM" id="MobiDB-lite"/>
    </source>
</evidence>
<keyword evidence="9" id="KW-0573">Peptidoglycan synthesis</keyword>
<evidence type="ECO:0000313" key="19">
    <source>
        <dbReference type="Proteomes" id="UP000589626"/>
    </source>
</evidence>
<evidence type="ECO:0000256" key="6">
    <source>
        <dbReference type="ARBA" id="ARBA00022679"/>
    </source>
</evidence>
<dbReference type="GO" id="GO:0008955">
    <property type="term" value="F:peptidoglycan glycosyltransferase activity"/>
    <property type="evidence" value="ECO:0007669"/>
    <property type="project" value="UniProtKB-EC"/>
</dbReference>
<dbReference type="InterPro" id="IPR001264">
    <property type="entry name" value="Glyco_trans_51"/>
</dbReference>
<comment type="catalytic activity">
    <reaction evidence="13">
        <text>[GlcNAc-(1-&gt;4)-Mur2Ac(oyl-L-Ala-gamma-D-Glu-L-Lys-D-Ala-D-Ala)](n)-di-trans,octa-cis-undecaprenyl diphosphate + beta-D-GlcNAc-(1-&gt;4)-Mur2Ac(oyl-L-Ala-gamma-D-Glu-L-Lys-D-Ala-D-Ala)-di-trans,octa-cis-undecaprenyl diphosphate = [GlcNAc-(1-&gt;4)-Mur2Ac(oyl-L-Ala-gamma-D-Glu-L-Lys-D-Ala-D-Ala)](n+1)-di-trans,octa-cis-undecaprenyl diphosphate + di-trans,octa-cis-undecaprenyl diphosphate + H(+)</text>
        <dbReference type="Rhea" id="RHEA:23708"/>
        <dbReference type="Rhea" id="RHEA-COMP:9602"/>
        <dbReference type="Rhea" id="RHEA-COMP:9603"/>
        <dbReference type="ChEBI" id="CHEBI:15378"/>
        <dbReference type="ChEBI" id="CHEBI:58405"/>
        <dbReference type="ChEBI" id="CHEBI:60033"/>
        <dbReference type="ChEBI" id="CHEBI:78435"/>
        <dbReference type="EC" id="2.4.99.28"/>
    </reaction>
</comment>
<dbReference type="InterPro" id="IPR023346">
    <property type="entry name" value="Lysozyme-like_dom_sf"/>
</dbReference>
<comment type="similarity">
    <text evidence="1">In the C-terminal section; belongs to the transpeptidase family.</text>
</comment>
<keyword evidence="11" id="KW-0961">Cell wall biogenesis/degradation</keyword>
<keyword evidence="7" id="KW-0378">Hydrolase</keyword>
<dbReference type="PANTHER" id="PTHR32282:SF34">
    <property type="entry name" value="PENICILLIN-BINDING PROTEIN 1A"/>
    <property type="match status" value="1"/>
</dbReference>
<feature type="transmembrane region" description="Helical" evidence="15">
    <location>
        <begin position="39"/>
        <end position="59"/>
    </location>
</feature>
<keyword evidence="10" id="KW-0511">Multifunctional enzyme</keyword>
<reference evidence="18 19" key="1">
    <citation type="submission" date="2020-08" db="EMBL/GenBank/DDBJ databases">
        <title>Sequencing the genomes of 1000 actinobacteria strains.</title>
        <authorList>
            <person name="Klenk H.-P."/>
        </authorList>
    </citation>
    <scope>NUCLEOTIDE SEQUENCE [LARGE SCALE GENOMIC DNA]</scope>
    <source>
        <strain evidence="18 19">DSM 105498</strain>
    </source>
</reference>
<dbReference type="Gene3D" id="1.10.3810.10">
    <property type="entry name" value="Biosynthetic peptidoglycan transglycosylase-like"/>
    <property type="match status" value="1"/>
</dbReference>
<comment type="caution">
    <text evidence="18">The sequence shown here is derived from an EMBL/GenBank/DDBJ whole genome shotgun (WGS) entry which is preliminary data.</text>
</comment>
<dbReference type="FunFam" id="1.10.3810.10:FF:000001">
    <property type="entry name" value="Penicillin-binding protein 1A"/>
    <property type="match status" value="1"/>
</dbReference>
<dbReference type="Gene3D" id="3.40.710.10">
    <property type="entry name" value="DD-peptidase/beta-lactamase superfamily"/>
    <property type="match status" value="1"/>
</dbReference>
<gene>
    <name evidence="18" type="ORF">FHU40_005578</name>
</gene>
<dbReference type="Pfam" id="PF00905">
    <property type="entry name" value="Transpeptidase"/>
    <property type="match status" value="1"/>
</dbReference>
<dbReference type="AlphaFoldDB" id="A0A7W4W220"/>
<dbReference type="GO" id="GO:0008360">
    <property type="term" value="P:regulation of cell shape"/>
    <property type="evidence" value="ECO:0007669"/>
    <property type="project" value="UniProtKB-KW"/>
</dbReference>
<accession>A0A7W4W220</accession>